<evidence type="ECO:0000256" key="7">
    <source>
        <dbReference type="ARBA" id="ARBA00022989"/>
    </source>
</evidence>
<reference evidence="13" key="2">
    <citation type="submission" date="2020-05" db="UniProtKB">
        <authorList>
            <consortium name="EnsemblMetazoa"/>
        </authorList>
    </citation>
    <scope>IDENTIFICATION</scope>
    <source>
        <strain evidence="13">IAEA</strain>
    </source>
</reference>
<dbReference type="PRINTS" id="PR00019">
    <property type="entry name" value="LEURICHRPT"/>
</dbReference>
<evidence type="ECO:0000256" key="11">
    <source>
        <dbReference type="SAM" id="SignalP"/>
    </source>
</evidence>
<dbReference type="Pfam" id="PF13306">
    <property type="entry name" value="LRR_5"/>
    <property type="match status" value="1"/>
</dbReference>
<keyword evidence="2" id="KW-1003">Cell membrane</keyword>
<feature type="signal peptide" evidence="11">
    <location>
        <begin position="1"/>
        <end position="20"/>
    </location>
</feature>
<keyword evidence="14" id="KW-1185">Reference proteome</keyword>
<keyword evidence="8 10" id="KW-0472">Membrane</keyword>
<dbReference type="Proteomes" id="UP000092445">
    <property type="component" value="Unassembled WGS sequence"/>
</dbReference>
<dbReference type="SMART" id="SM00082">
    <property type="entry name" value="LRRCT"/>
    <property type="match status" value="1"/>
</dbReference>
<keyword evidence="6" id="KW-0677">Repeat</keyword>
<comment type="subcellular location">
    <subcellularLocation>
        <location evidence="1">Cell membrane</location>
    </subcellularLocation>
</comment>
<dbReference type="PANTHER" id="PTHR24366">
    <property type="entry name" value="IG(IMMUNOGLOBULIN) AND LRR(LEUCINE RICH REPEAT) DOMAINS"/>
    <property type="match status" value="1"/>
</dbReference>
<evidence type="ECO:0000256" key="5">
    <source>
        <dbReference type="ARBA" id="ARBA00022729"/>
    </source>
</evidence>
<dbReference type="InterPro" id="IPR026906">
    <property type="entry name" value="LRR_5"/>
</dbReference>
<feature type="chain" id="PRO_5008403872" description="LRRCT domain-containing protein" evidence="11">
    <location>
        <begin position="21"/>
        <end position="744"/>
    </location>
</feature>
<evidence type="ECO:0000259" key="12">
    <source>
        <dbReference type="SMART" id="SM00082"/>
    </source>
</evidence>
<evidence type="ECO:0000256" key="10">
    <source>
        <dbReference type="SAM" id="Phobius"/>
    </source>
</evidence>
<reference evidence="14" key="1">
    <citation type="submission" date="2014-03" db="EMBL/GenBank/DDBJ databases">
        <authorList>
            <person name="Aksoy S."/>
            <person name="Warren W."/>
            <person name="Wilson R.K."/>
        </authorList>
    </citation>
    <scope>NUCLEOTIDE SEQUENCE [LARGE SCALE GENOMIC DNA]</scope>
    <source>
        <strain evidence="14">IAEA</strain>
    </source>
</reference>
<evidence type="ECO:0000313" key="13">
    <source>
        <dbReference type="EnsemblMetazoa" id="GPAI046697-PA"/>
    </source>
</evidence>
<keyword evidence="7 10" id="KW-1133">Transmembrane helix</keyword>
<evidence type="ECO:0000256" key="1">
    <source>
        <dbReference type="ARBA" id="ARBA00004236"/>
    </source>
</evidence>
<proteinExistence type="predicted"/>
<evidence type="ECO:0000256" key="6">
    <source>
        <dbReference type="ARBA" id="ARBA00022737"/>
    </source>
</evidence>
<dbReference type="InterPro" id="IPR001611">
    <property type="entry name" value="Leu-rich_rpt"/>
</dbReference>
<dbReference type="SUPFAM" id="SSF52058">
    <property type="entry name" value="L domain-like"/>
    <property type="match status" value="1"/>
</dbReference>
<feature type="domain" description="LRRCT" evidence="12">
    <location>
        <begin position="376"/>
        <end position="428"/>
    </location>
</feature>
<dbReference type="InterPro" id="IPR000483">
    <property type="entry name" value="Cys-rich_flank_reg_C"/>
</dbReference>
<evidence type="ECO:0000256" key="8">
    <source>
        <dbReference type="ARBA" id="ARBA00023136"/>
    </source>
</evidence>
<feature type="transmembrane region" description="Helical" evidence="10">
    <location>
        <begin position="436"/>
        <end position="457"/>
    </location>
</feature>
<dbReference type="PANTHER" id="PTHR24366:SF168">
    <property type="entry name" value="GH22922P-RELATED"/>
    <property type="match status" value="1"/>
</dbReference>
<evidence type="ECO:0000256" key="9">
    <source>
        <dbReference type="SAM" id="MobiDB-lite"/>
    </source>
</evidence>
<dbReference type="Gene3D" id="3.80.10.10">
    <property type="entry name" value="Ribonuclease Inhibitor"/>
    <property type="match status" value="3"/>
</dbReference>
<accession>A0A1B0AIB0</accession>
<dbReference type="SMART" id="SM00369">
    <property type="entry name" value="LRR_TYP"/>
    <property type="match status" value="11"/>
</dbReference>
<dbReference type="Pfam" id="PF13855">
    <property type="entry name" value="LRR_8"/>
    <property type="match status" value="2"/>
</dbReference>
<dbReference type="AlphaFoldDB" id="A0A1B0AIB0"/>
<dbReference type="FunFam" id="3.80.10.10:FF:001438">
    <property type="entry name" value="Uncharacterized protein"/>
    <property type="match status" value="1"/>
</dbReference>
<dbReference type="PROSITE" id="PS51450">
    <property type="entry name" value="LRR"/>
    <property type="match status" value="3"/>
</dbReference>
<feature type="region of interest" description="Disordered" evidence="9">
    <location>
        <begin position="678"/>
        <end position="744"/>
    </location>
</feature>
<keyword evidence="3" id="KW-0433">Leucine-rich repeat</keyword>
<organism evidence="13 14">
    <name type="scientific">Glossina pallidipes</name>
    <name type="common">Tsetse fly</name>
    <dbReference type="NCBI Taxonomy" id="7398"/>
    <lineage>
        <taxon>Eukaryota</taxon>
        <taxon>Metazoa</taxon>
        <taxon>Ecdysozoa</taxon>
        <taxon>Arthropoda</taxon>
        <taxon>Hexapoda</taxon>
        <taxon>Insecta</taxon>
        <taxon>Pterygota</taxon>
        <taxon>Neoptera</taxon>
        <taxon>Endopterygota</taxon>
        <taxon>Diptera</taxon>
        <taxon>Brachycera</taxon>
        <taxon>Muscomorpha</taxon>
        <taxon>Hippoboscoidea</taxon>
        <taxon>Glossinidae</taxon>
        <taxon>Glossina</taxon>
    </lineage>
</organism>
<sequence length="744" mass="82944">MASKLFINLSLFMVFSYAVALANCPSGCQCDDNTLIVQCGEGQLDVLPIALNPSIQRLIIRSNKIKTIDSSMQFYTELTFLDLSSNHLVNIPQHTFAYQRKLQEIHLNHNKIGQISNKTFIGLTAVTVLNLRGNLISELHQGCFASLIKIEELNLGENRIGFIDPKAFDGLSQLRILYLDDNALTSVPDPVHFQAMPSLAEVYLGMNSLLMIPSSAFQDLKGLTLLDLKGAGLRNISHDSFHGLEALRSLDLSDNRLSRIPTVSLSPLQRLENLNLGQNDFEAILEGAFVGLTQLKHLDITGCLRLKRIMNGAFASNSNLEILNLSSNKMLIEVQEGSLSGLPHLRVVSFKANALTTLAEGLFPWKDLSTLDISENPMACDCRIMWLRNLLLSKNATGDLVNDVICEFPERLRGEELKTLNPTLLGCSHSDPRKQALIGALLVGTAATITALALILYRCRHKIREYMKGGNWGNSALGRKEREYQKTFCDEDYMTRHHPHPCSLGIHSTTTFPNTYTPHHPGQQHYGPMCSVPITDLSADNQKNFQQLQVPTNSLINDKKLLKPCMSTVDDSTSFVMHMKNSMNNSVLNHYTKPHFLQQTAVVGDSCYSYADLPIVHNEIQEQKTHPHHQQQNSNYHHASTLHYGTSHDYNNTLGGSEGDDIDANYIYSNTHYSLPLEQSHGCSKTPTPPPIPPALPLRNPPQSLQSNTTGRCSFTQGNQHKYGNSARSVLQNQQESQTMRNYH</sequence>
<evidence type="ECO:0000313" key="14">
    <source>
        <dbReference type="Proteomes" id="UP000092445"/>
    </source>
</evidence>
<evidence type="ECO:0000256" key="2">
    <source>
        <dbReference type="ARBA" id="ARBA00022475"/>
    </source>
</evidence>
<keyword evidence="5 11" id="KW-0732">Signal</keyword>
<dbReference type="STRING" id="7398.A0A1B0AIB0"/>
<dbReference type="InterPro" id="IPR032675">
    <property type="entry name" value="LRR_dom_sf"/>
</dbReference>
<keyword evidence="4 10" id="KW-0812">Transmembrane</keyword>
<dbReference type="VEuPathDB" id="VectorBase:GPAI046697"/>
<name>A0A1B0AIB0_GLOPL</name>
<evidence type="ECO:0000256" key="4">
    <source>
        <dbReference type="ARBA" id="ARBA00022692"/>
    </source>
</evidence>
<feature type="compositionally biased region" description="Pro residues" evidence="9">
    <location>
        <begin position="687"/>
        <end position="700"/>
    </location>
</feature>
<dbReference type="EnsemblMetazoa" id="GPAI046697-RA">
    <property type="protein sequence ID" value="GPAI046697-PA"/>
    <property type="gene ID" value="GPAI046697"/>
</dbReference>
<dbReference type="InterPro" id="IPR003591">
    <property type="entry name" value="Leu-rich_rpt_typical-subtyp"/>
</dbReference>
<evidence type="ECO:0000256" key="3">
    <source>
        <dbReference type="ARBA" id="ARBA00022614"/>
    </source>
</evidence>
<protein>
    <recommendedName>
        <fullName evidence="12">LRRCT domain-containing protein</fullName>
    </recommendedName>
</protein>
<dbReference type="FunFam" id="3.80.10.10:FF:000611">
    <property type="entry name" value="Capricious, isoform E"/>
    <property type="match status" value="1"/>
</dbReference>
<feature type="compositionally biased region" description="Polar residues" evidence="9">
    <location>
        <begin position="703"/>
        <end position="744"/>
    </location>
</feature>
<dbReference type="GO" id="GO:0005886">
    <property type="term" value="C:plasma membrane"/>
    <property type="evidence" value="ECO:0007669"/>
    <property type="project" value="UniProtKB-SubCell"/>
</dbReference>